<sequence>MSEDDFMDEIEPVMDHGWHLISDSFSDVRSNPVLMFSANANNLDPDNLSAMSVPPFMCPRKAFIQQGQHSKTAGIGKTTNTTTQLTINNNLWPPSLSKLQDLRYPTLYPVQLNAHLTTQRPQADHICTQPGVVLPHVTESQLLSPYNRAKFGSCGLKGLLTILGRELLPHNQTSINNYSTWSYSGYHTLSLSNNSGSEGEVLSHSLLVAREGRRGSRTHPNPCSTHLSVLNKNTKNKHLTTFLMGTLTYILDNTNYTELLPHHPVTWCMSQNEKKRLQEK</sequence>
<evidence type="ECO:0000313" key="2">
    <source>
        <dbReference type="Proteomes" id="UP000324222"/>
    </source>
</evidence>
<reference evidence="1 2" key="1">
    <citation type="submission" date="2019-05" db="EMBL/GenBank/DDBJ databases">
        <title>Another draft genome of Portunus trituberculatus and its Hox gene families provides insights of decapod evolution.</title>
        <authorList>
            <person name="Jeong J.-H."/>
            <person name="Song I."/>
            <person name="Kim S."/>
            <person name="Choi T."/>
            <person name="Kim D."/>
            <person name="Ryu S."/>
            <person name="Kim W."/>
        </authorList>
    </citation>
    <scope>NUCLEOTIDE SEQUENCE [LARGE SCALE GENOMIC DNA]</scope>
    <source>
        <tissue evidence="1">Muscle</tissue>
    </source>
</reference>
<dbReference type="AlphaFoldDB" id="A0A5B7E7P8"/>
<name>A0A5B7E7P8_PORTR</name>
<accession>A0A5B7E7P8</accession>
<gene>
    <name evidence="1" type="ORF">E2C01_022435</name>
</gene>
<keyword evidence="2" id="KW-1185">Reference proteome</keyword>
<dbReference type="Proteomes" id="UP000324222">
    <property type="component" value="Unassembled WGS sequence"/>
</dbReference>
<dbReference type="EMBL" id="VSRR010002034">
    <property type="protein sequence ID" value="MPC29213.1"/>
    <property type="molecule type" value="Genomic_DNA"/>
</dbReference>
<organism evidence="1 2">
    <name type="scientific">Portunus trituberculatus</name>
    <name type="common">Swimming crab</name>
    <name type="synonym">Neptunus trituberculatus</name>
    <dbReference type="NCBI Taxonomy" id="210409"/>
    <lineage>
        <taxon>Eukaryota</taxon>
        <taxon>Metazoa</taxon>
        <taxon>Ecdysozoa</taxon>
        <taxon>Arthropoda</taxon>
        <taxon>Crustacea</taxon>
        <taxon>Multicrustacea</taxon>
        <taxon>Malacostraca</taxon>
        <taxon>Eumalacostraca</taxon>
        <taxon>Eucarida</taxon>
        <taxon>Decapoda</taxon>
        <taxon>Pleocyemata</taxon>
        <taxon>Brachyura</taxon>
        <taxon>Eubrachyura</taxon>
        <taxon>Portunoidea</taxon>
        <taxon>Portunidae</taxon>
        <taxon>Portuninae</taxon>
        <taxon>Portunus</taxon>
    </lineage>
</organism>
<proteinExistence type="predicted"/>
<protein>
    <submittedName>
        <fullName evidence="1">Uncharacterized protein</fullName>
    </submittedName>
</protein>
<evidence type="ECO:0000313" key="1">
    <source>
        <dbReference type="EMBL" id="MPC29213.1"/>
    </source>
</evidence>
<comment type="caution">
    <text evidence="1">The sequence shown here is derived from an EMBL/GenBank/DDBJ whole genome shotgun (WGS) entry which is preliminary data.</text>
</comment>